<accession>A0AA39SC73</accession>
<proteinExistence type="predicted"/>
<comment type="caution">
    <text evidence="1">The sequence shown here is derived from an EMBL/GenBank/DDBJ whole genome shotgun (WGS) entry which is preliminary data.</text>
</comment>
<dbReference type="Proteomes" id="UP001168877">
    <property type="component" value="Unassembled WGS sequence"/>
</dbReference>
<evidence type="ECO:0000313" key="2">
    <source>
        <dbReference type="Proteomes" id="UP001168877"/>
    </source>
</evidence>
<dbReference type="AlphaFoldDB" id="A0AA39SC73"/>
<organism evidence="1 2">
    <name type="scientific">Acer saccharum</name>
    <name type="common">Sugar maple</name>
    <dbReference type="NCBI Taxonomy" id="4024"/>
    <lineage>
        <taxon>Eukaryota</taxon>
        <taxon>Viridiplantae</taxon>
        <taxon>Streptophyta</taxon>
        <taxon>Embryophyta</taxon>
        <taxon>Tracheophyta</taxon>
        <taxon>Spermatophyta</taxon>
        <taxon>Magnoliopsida</taxon>
        <taxon>eudicotyledons</taxon>
        <taxon>Gunneridae</taxon>
        <taxon>Pentapetalae</taxon>
        <taxon>rosids</taxon>
        <taxon>malvids</taxon>
        <taxon>Sapindales</taxon>
        <taxon>Sapindaceae</taxon>
        <taxon>Hippocastanoideae</taxon>
        <taxon>Acereae</taxon>
        <taxon>Acer</taxon>
    </lineage>
</organism>
<protein>
    <submittedName>
        <fullName evidence="1">Uncharacterized protein</fullName>
    </submittedName>
</protein>
<sequence length="90" mass="9577">MKIKRSKGKGLSNQTLKSGKWIRVEYKEGLGSGSVENSVRLGKRASPEVVLSYQSQKVKGLVASVYGNAVACDVGSLGLGMVDPCFTEVN</sequence>
<dbReference type="EMBL" id="JAUESC010000381">
    <property type="protein sequence ID" value="KAK0590076.1"/>
    <property type="molecule type" value="Genomic_DNA"/>
</dbReference>
<reference evidence="1" key="1">
    <citation type="journal article" date="2022" name="Plant J.">
        <title>Strategies of tolerance reflected in two North American maple genomes.</title>
        <authorList>
            <person name="McEvoy S.L."/>
            <person name="Sezen U.U."/>
            <person name="Trouern-Trend A."/>
            <person name="McMahon S.M."/>
            <person name="Schaberg P.G."/>
            <person name="Yang J."/>
            <person name="Wegrzyn J.L."/>
            <person name="Swenson N.G."/>
        </authorList>
    </citation>
    <scope>NUCLEOTIDE SEQUENCE</scope>
    <source>
        <strain evidence="1">NS2018</strain>
    </source>
</reference>
<keyword evidence="2" id="KW-1185">Reference proteome</keyword>
<reference evidence="1" key="2">
    <citation type="submission" date="2023-06" db="EMBL/GenBank/DDBJ databases">
        <authorList>
            <person name="Swenson N.G."/>
            <person name="Wegrzyn J.L."/>
            <person name="Mcevoy S.L."/>
        </authorList>
    </citation>
    <scope>NUCLEOTIDE SEQUENCE</scope>
    <source>
        <strain evidence="1">NS2018</strain>
        <tissue evidence="1">Leaf</tissue>
    </source>
</reference>
<evidence type="ECO:0000313" key="1">
    <source>
        <dbReference type="EMBL" id="KAK0590076.1"/>
    </source>
</evidence>
<gene>
    <name evidence="1" type="ORF">LWI29_022387</name>
</gene>
<name>A0AA39SC73_ACESA</name>